<proteinExistence type="predicted"/>
<keyword evidence="3" id="KW-1185">Reference proteome</keyword>
<protein>
    <submittedName>
        <fullName evidence="2">Molybdopterin-dependent oxidoreductase</fullName>
    </submittedName>
</protein>
<name>A0ABV5PXX0_9ACTN</name>
<dbReference type="EMBL" id="JBHMCE010000004">
    <property type="protein sequence ID" value="MFB9528066.1"/>
    <property type="molecule type" value="Genomic_DNA"/>
</dbReference>
<evidence type="ECO:0000313" key="3">
    <source>
        <dbReference type="Proteomes" id="UP001589646"/>
    </source>
</evidence>
<organism evidence="2 3">
    <name type="scientific">Nonomuraea roseola</name>
    <dbReference type="NCBI Taxonomy" id="46179"/>
    <lineage>
        <taxon>Bacteria</taxon>
        <taxon>Bacillati</taxon>
        <taxon>Actinomycetota</taxon>
        <taxon>Actinomycetes</taxon>
        <taxon>Streptosporangiales</taxon>
        <taxon>Streptosporangiaceae</taxon>
        <taxon>Nonomuraea</taxon>
    </lineage>
</organism>
<evidence type="ECO:0000259" key="1">
    <source>
        <dbReference type="Pfam" id="PF00174"/>
    </source>
</evidence>
<sequence>MTKWSKFATTWQGVSLDVLFEDVETAAEYALVHSYGGHTTNLPLEDLPDGKAWICHRFDGEELERSWRAGRGSYRSWP</sequence>
<dbReference type="Proteomes" id="UP001589646">
    <property type="component" value="Unassembled WGS sequence"/>
</dbReference>
<reference evidence="2 3" key="1">
    <citation type="submission" date="2024-09" db="EMBL/GenBank/DDBJ databases">
        <authorList>
            <person name="Sun Q."/>
            <person name="Mori K."/>
        </authorList>
    </citation>
    <scope>NUCLEOTIDE SEQUENCE [LARGE SCALE GENOMIC DNA]</scope>
    <source>
        <strain evidence="2 3">JCM 3323</strain>
    </source>
</reference>
<accession>A0ABV5PXX0</accession>
<dbReference type="InterPro" id="IPR000572">
    <property type="entry name" value="OxRdtase_Mopterin-bd_dom"/>
</dbReference>
<dbReference type="InterPro" id="IPR036374">
    <property type="entry name" value="OxRdtase_Mopterin-bd_sf"/>
</dbReference>
<feature type="domain" description="Oxidoreductase molybdopterin-binding" evidence="1">
    <location>
        <begin position="4"/>
        <end position="65"/>
    </location>
</feature>
<evidence type="ECO:0000313" key="2">
    <source>
        <dbReference type="EMBL" id="MFB9528066.1"/>
    </source>
</evidence>
<dbReference type="SUPFAM" id="SSF56524">
    <property type="entry name" value="Oxidoreductase molybdopterin-binding domain"/>
    <property type="match status" value="1"/>
</dbReference>
<comment type="caution">
    <text evidence="2">The sequence shown here is derived from an EMBL/GenBank/DDBJ whole genome shotgun (WGS) entry which is preliminary data.</text>
</comment>
<dbReference type="Pfam" id="PF00174">
    <property type="entry name" value="Oxidored_molyb"/>
    <property type="match status" value="1"/>
</dbReference>
<dbReference type="RefSeq" id="WP_346126572.1">
    <property type="nucleotide sequence ID" value="NZ_BAAAXC010000015.1"/>
</dbReference>
<gene>
    <name evidence="2" type="ORF">ACFFRN_15725</name>
</gene>